<accession>A0ACC0UC40</accession>
<keyword evidence="2" id="KW-1185">Reference proteome</keyword>
<protein>
    <submittedName>
        <fullName evidence="1">Uncharacterized protein</fullName>
    </submittedName>
</protein>
<evidence type="ECO:0000313" key="1">
    <source>
        <dbReference type="EMBL" id="KAI9509283.1"/>
    </source>
</evidence>
<evidence type="ECO:0000313" key="2">
    <source>
        <dbReference type="Proteomes" id="UP001207468"/>
    </source>
</evidence>
<gene>
    <name evidence="1" type="ORF">F5148DRAFT_1189156</name>
</gene>
<organism evidence="1 2">
    <name type="scientific">Russula earlei</name>
    <dbReference type="NCBI Taxonomy" id="71964"/>
    <lineage>
        <taxon>Eukaryota</taxon>
        <taxon>Fungi</taxon>
        <taxon>Dikarya</taxon>
        <taxon>Basidiomycota</taxon>
        <taxon>Agaricomycotina</taxon>
        <taxon>Agaricomycetes</taxon>
        <taxon>Russulales</taxon>
        <taxon>Russulaceae</taxon>
        <taxon>Russula</taxon>
    </lineage>
</organism>
<name>A0ACC0UC40_9AGAM</name>
<dbReference type="EMBL" id="JAGFNK010000068">
    <property type="protein sequence ID" value="KAI9509283.1"/>
    <property type="molecule type" value="Genomic_DNA"/>
</dbReference>
<proteinExistence type="predicted"/>
<reference evidence="1" key="1">
    <citation type="submission" date="2021-03" db="EMBL/GenBank/DDBJ databases">
        <title>Evolutionary priming and transition to the ectomycorrhizal habit in an iconic lineage of mushroom-forming fungi: is preadaptation a requirement?</title>
        <authorList>
            <consortium name="DOE Joint Genome Institute"/>
            <person name="Looney B.P."/>
            <person name="Miyauchi S."/>
            <person name="Morin E."/>
            <person name="Drula E."/>
            <person name="Courty P.E."/>
            <person name="Chicoki N."/>
            <person name="Fauchery L."/>
            <person name="Kohler A."/>
            <person name="Kuo A."/>
            <person name="LaButti K."/>
            <person name="Pangilinan J."/>
            <person name="Lipzen A."/>
            <person name="Riley R."/>
            <person name="Andreopoulos W."/>
            <person name="He G."/>
            <person name="Johnson J."/>
            <person name="Barry K.W."/>
            <person name="Grigoriev I.V."/>
            <person name="Nagy L."/>
            <person name="Hibbett D."/>
            <person name="Henrissat B."/>
            <person name="Matheny P.B."/>
            <person name="Labbe J."/>
            <person name="Martin A.F."/>
        </authorList>
    </citation>
    <scope>NUCLEOTIDE SEQUENCE</scope>
    <source>
        <strain evidence="1">BPL698</strain>
    </source>
</reference>
<dbReference type="Proteomes" id="UP001207468">
    <property type="component" value="Unassembled WGS sequence"/>
</dbReference>
<comment type="caution">
    <text evidence="1">The sequence shown here is derived from an EMBL/GenBank/DDBJ whole genome shotgun (WGS) entry which is preliminary data.</text>
</comment>
<sequence length="155" mass="17399">MLPLGSPLVRPNIMSSHLPTGLYTITNVGQAQSAGHDLTRPTVKPIIGTDDKPIWVVEHTELNFYRLTLHGFVTKAEENLVWSYLEPEIVGARWELQQSAPGSSTYSIVDTTLPPSRYHLVWALKERDAQVSLDVRLGRESGPNELWLFEPVNPE</sequence>